<keyword evidence="2" id="KW-1185">Reference proteome</keyword>
<dbReference type="EMBL" id="JAANQT010005298">
    <property type="protein sequence ID" value="KAG1295138.1"/>
    <property type="molecule type" value="Genomic_DNA"/>
</dbReference>
<organism evidence="1 2">
    <name type="scientific">Rhizopus oryzae</name>
    <name type="common">Mucormycosis agent</name>
    <name type="synonym">Rhizopus arrhizus var. delemar</name>
    <dbReference type="NCBI Taxonomy" id="64495"/>
    <lineage>
        <taxon>Eukaryota</taxon>
        <taxon>Fungi</taxon>
        <taxon>Fungi incertae sedis</taxon>
        <taxon>Mucoromycota</taxon>
        <taxon>Mucoromycotina</taxon>
        <taxon>Mucoromycetes</taxon>
        <taxon>Mucorales</taxon>
        <taxon>Mucorineae</taxon>
        <taxon>Rhizopodaceae</taxon>
        <taxon>Rhizopus</taxon>
    </lineage>
</organism>
<dbReference type="Proteomes" id="UP000716291">
    <property type="component" value="Unassembled WGS sequence"/>
</dbReference>
<accession>A0A9P7BKM2</accession>
<comment type="caution">
    <text evidence="1">The sequence shown here is derived from an EMBL/GenBank/DDBJ whole genome shotgun (WGS) entry which is preliminary data.</text>
</comment>
<name>A0A9P7BKM2_RHIOR</name>
<evidence type="ECO:0000313" key="2">
    <source>
        <dbReference type="Proteomes" id="UP000716291"/>
    </source>
</evidence>
<dbReference type="AlphaFoldDB" id="A0A9P7BKM2"/>
<reference evidence="1" key="1">
    <citation type="journal article" date="2020" name="Microb. Genom.">
        <title>Genetic diversity of clinical and environmental Mucorales isolates obtained from an investigation of mucormycosis cases among solid organ transplant recipients.</title>
        <authorList>
            <person name="Nguyen M.H."/>
            <person name="Kaul D."/>
            <person name="Muto C."/>
            <person name="Cheng S.J."/>
            <person name="Richter R.A."/>
            <person name="Bruno V.M."/>
            <person name="Liu G."/>
            <person name="Beyhan S."/>
            <person name="Sundermann A.J."/>
            <person name="Mounaud S."/>
            <person name="Pasculle A.W."/>
            <person name="Nierman W.C."/>
            <person name="Driscoll E."/>
            <person name="Cumbie R."/>
            <person name="Clancy C.J."/>
            <person name="Dupont C.L."/>
        </authorList>
    </citation>
    <scope>NUCLEOTIDE SEQUENCE</scope>
    <source>
        <strain evidence="1">GL11</strain>
    </source>
</reference>
<proteinExistence type="predicted"/>
<sequence>MPSFTLNNIDPVPDSRKLWNIKKLRKEKTRATYQQVFQEHLNLILPPSSSLSLQKIDAQRFIERINASLLDAFYKSLGTVCGKRKTNSDTLRSKEFWTTEMMETFEMKEFYYRK</sequence>
<protein>
    <submittedName>
        <fullName evidence="1">Uncharacterized protein</fullName>
    </submittedName>
</protein>
<evidence type="ECO:0000313" key="1">
    <source>
        <dbReference type="EMBL" id="KAG1295138.1"/>
    </source>
</evidence>
<gene>
    <name evidence="1" type="ORF">G6F64_013352</name>
</gene>